<evidence type="ECO:0000256" key="1">
    <source>
        <dbReference type="SAM" id="MobiDB-lite"/>
    </source>
</evidence>
<dbReference type="Pfam" id="PF02470">
    <property type="entry name" value="MlaD"/>
    <property type="match status" value="1"/>
</dbReference>
<sequence>MVRHLHPEPHVTGLHGPDPVRDDPVKAQIGSARPGIPKPDPWRPGRGTVAALIALILGVAGFVWLGERGQTIHARFVSAEGLHVNDDVKVLGVSVGKISGIDNEGGSVLVTMTVDSGQPIPASARAAIVSPSLVSGRFVQLAPVWSGGDRLEDGATIGIEHTVVPVTFDEVKQQLTDLATSLGPVGGRGGGALAETIAALDRSLRDGNSGRLRAAIAELRGAAAALSDGGSDLFGTIENLNKFTRNLALNDAAVRGFTQELDAVGTVLADNRTTLVGAVRDLADVLGVTQAYLKRHSGNLTGTVKELNLLSAAMADRSNELAGVLHVAPHALSNLTNAVENKALTARPSTTGFDSVAQLLCGAILGVGGTSKQCSGALAPLLDLLGLQPGGAR</sequence>
<dbReference type="InterPro" id="IPR003399">
    <property type="entry name" value="Mce/MlaD"/>
</dbReference>
<reference evidence="5" key="1">
    <citation type="submission" date="2018-09" db="EMBL/GenBank/DDBJ databases">
        <authorList>
            <person name="Zhu H."/>
        </authorList>
    </citation>
    <scope>NUCLEOTIDE SEQUENCE [LARGE SCALE GENOMIC DNA]</scope>
    <source>
        <strain evidence="5">K1W22B-1</strain>
    </source>
</reference>
<keyword evidence="5" id="KW-1185">Reference proteome</keyword>
<dbReference type="PANTHER" id="PTHR33371">
    <property type="entry name" value="INTERMEMBRANE PHOSPHOLIPID TRANSPORT SYSTEM BINDING PROTEIN MLAD-RELATED"/>
    <property type="match status" value="1"/>
</dbReference>
<protein>
    <submittedName>
        <fullName evidence="4">MCE family protein</fullName>
    </submittedName>
</protein>
<dbReference type="PANTHER" id="PTHR33371:SF4">
    <property type="entry name" value="INTERMEMBRANE PHOSPHOLIPID TRANSPORT SYSTEM BINDING PROTEIN MLAD"/>
    <property type="match status" value="1"/>
</dbReference>
<dbReference type="EMBL" id="QYRP01000002">
    <property type="protein sequence ID" value="RJS46772.1"/>
    <property type="molecule type" value="Genomic_DNA"/>
</dbReference>
<evidence type="ECO:0000256" key="2">
    <source>
        <dbReference type="SAM" id="Phobius"/>
    </source>
</evidence>
<keyword evidence="2" id="KW-0812">Transmembrane</keyword>
<proteinExistence type="predicted"/>
<organism evidence="4 5">
    <name type="scientific">Nocardioides cavernaquae</name>
    <dbReference type="NCBI Taxonomy" id="2321396"/>
    <lineage>
        <taxon>Bacteria</taxon>
        <taxon>Bacillati</taxon>
        <taxon>Actinomycetota</taxon>
        <taxon>Actinomycetes</taxon>
        <taxon>Propionibacteriales</taxon>
        <taxon>Nocardioidaceae</taxon>
        <taxon>Nocardioides</taxon>
    </lineage>
</organism>
<accession>A0A3A5H8L4</accession>
<dbReference type="AlphaFoldDB" id="A0A3A5H8L4"/>
<dbReference type="Proteomes" id="UP000276542">
    <property type="component" value="Unassembled WGS sequence"/>
</dbReference>
<evidence type="ECO:0000313" key="5">
    <source>
        <dbReference type="Proteomes" id="UP000276542"/>
    </source>
</evidence>
<keyword evidence="2" id="KW-0472">Membrane</keyword>
<dbReference type="InterPro" id="IPR005693">
    <property type="entry name" value="Mce"/>
</dbReference>
<evidence type="ECO:0000259" key="3">
    <source>
        <dbReference type="Pfam" id="PF02470"/>
    </source>
</evidence>
<name>A0A3A5H8L4_9ACTN</name>
<gene>
    <name evidence="4" type="ORF">D4739_11465</name>
</gene>
<dbReference type="InterPro" id="IPR052336">
    <property type="entry name" value="MlaD_Phospholipid_Transporter"/>
</dbReference>
<feature type="transmembrane region" description="Helical" evidence="2">
    <location>
        <begin position="47"/>
        <end position="65"/>
    </location>
</feature>
<feature type="domain" description="Mce/MlaD" evidence="3">
    <location>
        <begin position="68"/>
        <end position="143"/>
    </location>
</feature>
<dbReference type="GO" id="GO:0005576">
    <property type="term" value="C:extracellular region"/>
    <property type="evidence" value="ECO:0007669"/>
    <property type="project" value="TreeGrafter"/>
</dbReference>
<evidence type="ECO:0000313" key="4">
    <source>
        <dbReference type="EMBL" id="RJS46772.1"/>
    </source>
</evidence>
<dbReference type="OrthoDB" id="4516955at2"/>
<feature type="region of interest" description="Disordered" evidence="1">
    <location>
        <begin position="1"/>
        <end position="43"/>
    </location>
</feature>
<dbReference type="NCBIfam" id="TIGR00996">
    <property type="entry name" value="Mtu_fam_mce"/>
    <property type="match status" value="1"/>
</dbReference>
<keyword evidence="2" id="KW-1133">Transmembrane helix</keyword>
<comment type="caution">
    <text evidence="4">The sequence shown here is derived from an EMBL/GenBank/DDBJ whole genome shotgun (WGS) entry which is preliminary data.</text>
</comment>